<dbReference type="SUPFAM" id="SSF46785">
    <property type="entry name" value="Winged helix' DNA-binding domain"/>
    <property type="match status" value="1"/>
</dbReference>
<evidence type="ECO:0000256" key="2">
    <source>
        <dbReference type="ARBA" id="ARBA00023125"/>
    </source>
</evidence>
<dbReference type="PANTHER" id="PTHR44846">
    <property type="entry name" value="MANNOSYL-D-GLYCERATE TRANSPORT/METABOLISM SYSTEM REPRESSOR MNGR-RELATED"/>
    <property type="match status" value="1"/>
</dbReference>
<dbReference type="SMART" id="SM00866">
    <property type="entry name" value="UTRA"/>
    <property type="match status" value="1"/>
</dbReference>
<dbReference type="Pfam" id="PF07702">
    <property type="entry name" value="UTRA"/>
    <property type="match status" value="1"/>
</dbReference>
<keyword evidence="1" id="KW-0805">Transcription regulation</keyword>
<dbReference type="PRINTS" id="PR00035">
    <property type="entry name" value="HTHGNTR"/>
</dbReference>
<dbReference type="SUPFAM" id="SSF64288">
    <property type="entry name" value="Chorismate lyase-like"/>
    <property type="match status" value="1"/>
</dbReference>
<reference evidence="5 6" key="1">
    <citation type="submission" date="2020-02" db="EMBL/GenBank/DDBJ databases">
        <title>Genome sequence of the type strain CCBAU10050 of Rhizobium daejeonense.</title>
        <authorList>
            <person name="Gao J."/>
            <person name="Sun J."/>
        </authorList>
    </citation>
    <scope>NUCLEOTIDE SEQUENCE [LARGE SCALE GENOMIC DNA]</scope>
    <source>
        <strain evidence="5 6">CCBAU10050</strain>
    </source>
</reference>
<dbReference type="SMART" id="SM00345">
    <property type="entry name" value="HTH_GNTR"/>
    <property type="match status" value="1"/>
</dbReference>
<protein>
    <submittedName>
        <fullName evidence="5">UTRA domain-containing protein</fullName>
    </submittedName>
</protein>
<dbReference type="InterPro" id="IPR036388">
    <property type="entry name" value="WH-like_DNA-bd_sf"/>
</dbReference>
<dbReference type="CDD" id="cd07377">
    <property type="entry name" value="WHTH_GntR"/>
    <property type="match status" value="1"/>
</dbReference>
<keyword evidence="2" id="KW-0238">DNA-binding</keyword>
<keyword evidence="3" id="KW-0804">Transcription</keyword>
<dbReference type="PROSITE" id="PS50949">
    <property type="entry name" value="HTH_GNTR"/>
    <property type="match status" value="1"/>
</dbReference>
<dbReference type="Gene3D" id="1.10.10.10">
    <property type="entry name" value="Winged helix-like DNA-binding domain superfamily/Winged helix DNA-binding domain"/>
    <property type="match status" value="1"/>
</dbReference>
<dbReference type="Pfam" id="PF00392">
    <property type="entry name" value="GntR"/>
    <property type="match status" value="1"/>
</dbReference>
<dbReference type="InterPro" id="IPR011663">
    <property type="entry name" value="UTRA"/>
</dbReference>
<dbReference type="Gene3D" id="3.40.1410.10">
    <property type="entry name" value="Chorismate lyase-like"/>
    <property type="match status" value="1"/>
</dbReference>
<proteinExistence type="predicted"/>
<gene>
    <name evidence="5" type="ORF">G6N76_23140</name>
</gene>
<dbReference type="EMBL" id="JAAKZH010000012">
    <property type="protein sequence ID" value="NGO66568.1"/>
    <property type="molecule type" value="Genomic_DNA"/>
</dbReference>
<keyword evidence="6" id="KW-1185">Reference proteome</keyword>
<evidence type="ECO:0000313" key="5">
    <source>
        <dbReference type="EMBL" id="NGO66568.1"/>
    </source>
</evidence>
<accession>A0A6M1SE59</accession>
<dbReference type="InterPro" id="IPR000524">
    <property type="entry name" value="Tscrpt_reg_HTH_GntR"/>
</dbReference>
<dbReference type="FunFam" id="1.10.10.10:FF:000079">
    <property type="entry name" value="GntR family transcriptional regulator"/>
    <property type="match status" value="1"/>
</dbReference>
<sequence>MRHVLDRNVPLPLYQKIKDHILDQVKRGQLKHGMRVPSESELVERLGVSRMTVHRAMRELSEAGVVDRVQGIGSFVSAPPARTELMELKDIADDIKARGNVHSQKIKILETTNATAEQAAYFDMPRGSRLFHSIIVNYEDEVPVQVENRLIRPSFAPGYLGHNFLTVPSTRYLRSIADATKMEHSVCASMADDQVCEFLEFPEPRSVIILTRRTWVGELAVSRSVFTYPGDTCALVSCRTME</sequence>
<dbReference type="Proteomes" id="UP000477849">
    <property type="component" value="Unassembled WGS sequence"/>
</dbReference>
<name>A0A6M1SE59_9HYPH</name>
<organism evidence="5 6">
    <name type="scientific">Rhizobium daejeonense</name>
    <dbReference type="NCBI Taxonomy" id="240521"/>
    <lineage>
        <taxon>Bacteria</taxon>
        <taxon>Pseudomonadati</taxon>
        <taxon>Pseudomonadota</taxon>
        <taxon>Alphaproteobacteria</taxon>
        <taxon>Hyphomicrobiales</taxon>
        <taxon>Rhizobiaceae</taxon>
        <taxon>Rhizobium/Agrobacterium group</taxon>
        <taxon>Rhizobium</taxon>
    </lineage>
</organism>
<feature type="domain" description="HTH gntR-type" evidence="4">
    <location>
        <begin position="11"/>
        <end position="79"/>
    </location>
</feature>
<comment type="caution">
    <text evidence="5">The sequence shown here is derived from an EMBL/GenBank/DDBJ whole genome shotgun (WGS) entry which is preliminary data.</text>
</comment>
<dbReference type="GO" id="GO:0003677">
    <property type="term" value="F:DNA binding"/>
    <property type="evidence" value="ECO:0007669"/>
    <property type="project" value="UniProtKB-KW"/>
</dbReference>
<dbReference type="InterPro" id="IPR028978">
    <property type="entry name" value="Chorismate_lyase_/UTRA_dom_sf"/>
</dbReference>
<evidence type="ECO:0000259" key="4">
    <source>
        <dbReference type="PROSITE" id="PS50949"/>
    </source>
</evidence>
<dbReference type="InterPro" id="IPR050679">
    <property type="entry name" value="Bact_HTH_transcr_reg"/>
</dbReference>
<dbReference type="InterPro" id="IPR036390">
    <property type="entry name" value="WH_DNA-bd_sf"/>
</dbReference>
<evidence type="ECO:0000256" key="1">
    <source>
        <dbReference type="ARBA" id="ARBA00023015"/>
    </source>
</evidence>
<evidence type="ECO:0000313" key="6">
    <source>
        <dbReference type="Proteomes" id="UP000477849"/>
    </source>
</evidence>
<evidence type="ECO:0000256" key="3">
    <source>
        <dbReference type="ARBA" id="ARBA00023163"/>
    </source>
</evidence>
<dbReference type="AlphaFoldDB" id="A0A6M1SE59"/>
<dbReference type="PANTHER" id="PTHR44846:SF16">
    <property type="entry name" value="TRANSCRIPTIONAL REGULATOR PHNF-RELATED"/>
    <property type="match status" value="1"/>
</dbReference>
<dbReference type="RefSeq" id="WP_163906355.1">
    <property type="nucleotide sequence ID" value="NZ_CP048428.1"/>
</dbReference>
<dbReference type="GO" id="GO:0003700">
    <property type="term" value="F:DNA-binding transcription factor activity"/>
    <property type="evidence" value="ECO:0007669"/>
    <property type="project" value="InterPro"/>
</dbReference>